<dbReference type="RefSeq" id="WP_094076468.1">
    <property type="nucleotide sequence ID" value="NZ_NBYO01000001.1"/>
</dbReference>
<accession>A0A231V2X6</accession>
<evidence type="ECO:0000313" key="1">
    <source>
        <dbReference type="EMBL" id="OXT02514.1"/>
    </source>
</evidence>
<reference evidence="2" key="1">
    <citation type="journal article" date="2017" name="Int. J. Syst. Evol. Microbiol.">
        <title>Notoacmeibacter marinus gen. nov., sp. nov., isolated from the gut of a limpet and proposal of Notoacmeibacteraceae fam. nov. in the order Rhizobiales of the class Alphaproteobacteria.</title>
        <authorList>
            <person name="Huang Z."/>
            <person name="Guo F."/>
            <person name="Lai Q."/>
        </authorList>
    </citation>
    <scope>NUCLEOTIDE SEQUENCE [LARGE SCALE GENOMIC DNA]</scope>
    <source>
        <strain evidence="2">XMTR2A4</strain>
    </source>
</reference>
<organism evidence="1 2">
    <name type="scientific">Notoacmeibacter marinus</name>
    <dbReference type="NCBI Taxonomy" id="1876515"/>
    <lineage>
        <taxon>Bacteria</taxon>
        <taxon>Pseudomonadati</taxon>
        <taxon>Pseudomonadota</taxon>
        <taxon>Alphaproteobacteria</taxon>
        <taxon>Hyphomicrobiales</taxon>
        <taxon>Notoacmeibacteraceae</taxon>
        <taxon>Notoacmeibacter</taxon>
    </lineage>
</organism>
<sequence>MKLIVNGQAREAQASDLAALLAEMDYADRLVATALNGEFVPKDERKSAALADGDRIEILAPMKGG</sequence>
<dbReference type="PANTHER" id="PTHR34472:SF1">
    <property type="entry name" value="SULFUR CARRIER PROTEIN THIS"/>
    <property type="match status" value="1"/>
</dbReference>
<dbReference type="InterPro" id="IPR012675">
    <property type="entry name" value="Beta-grasp_dom_sf"/>
</dbReference>
<proteinExistence type="predicted"/>
<dbReference type="SUPFAM" id="SSF54285">
    <property type="entry name" value="MoaD/ThiS"/>
    <property type="match status" value="1"/>
</dbReference>
<dbReference type="InterPro" id="IPR016155">
    <property type="entry name" value="Mopterin_synth/thiamin_S_b"/>
</dbReference>
<dbReference type="Pfam" id="PF02597">
    <property type="entry name" value="ThiS"/>
    <property type="match status" value="1"/>
</dbReference>
<dbReference type="InterPro" id="IPR003749">
    <property type="entry name" value="ThiS/MoaD-like"/>
</dbReference>
<name>A0A231V2X6_9HYPH</name>
<gene>
    <name evidence="1" type="ORF">B7H23_06350</name>
</gene>
<dbReference type="NCBIfam" id="TIGR01683">
    <property type="entry name" value="thiS"/>
    <property type="match status" value="1"/>
</dbReference>
<dbReference type="Proteomes" id="UP000215405">
    <property type="component" value="Unassembled WGS sequence"/>
</dbReference>
<dbReference type="InterPro" id="IPR010035">
    <property type="entry name" value="Thi_S"/>
</dbReference>
<dbReference type="Gene3D" id="3.10.20.30">
    <property type="match status" value="1"/>
</dbReference>
<keyword evidence="2" id="KW-1185">Reference proteome</keyword>
<evidence type="ECO:0000313" key="2">
    <source>
        <dbReference type="Proteomes" id="UP000215405"/>
    </source>
</evidence>
<dbReference type="EMBL" id="NBYO01000001">
    <property type="protein sequence ID" value="OXT02514.1"/>
    <property type="molecule type" value="Genomic_DNA"/>
</dbReference>
<comment type="caution">
    <text evidence="1">The sequence shown here is derived from an EMBL/GenBank/DDBJ whole genome shotgun (WGS) entry which is preliminary data.</text>
</comment>
<dbReference type="AlphaFoldDB" id="A0A231V2X6"/>
<dbReference type="PANTHER" id="PTHR34472">
    <property type="entry name" value="SULFUR CARRIER PROTEIN THIS"/>
    <property type="match status" value="1"/>
</dbReference>
<dbReference type="CDD" id="cd00565">
    <property type="entry name" value="Ubl_ThiS"/>
    <property type="match status" value="1"/>
</dbReference>
<protein>
    <submittedName>
        <fullName evidence="1">Thiamine biosynthesis protein ThiS</fullName>
    </submittedName>
</protein>